<dbReference type="EMBL" id="JBHSAX010000019">
    <property type="protein sequence ID" value="MFC3965005.1"/>
    <property type="molecule type" value="Genomic_DNA"/>
</dbReference>
<gene>
    <name evidence="1" type="ORF">ACFO0B_23715</name>
</gene>
<accession>A0ABV8DZB9</accession>
<reference evidence="2" key="1">
    <citation type="journal article" date="2019" name="Int. J. Syst. Evol. Microbiol.">
        <title>The Global Catalogue of Microorganisms (GCM) 10K type strain sequencing project: providing services to taxonomists for standard genome sequencing and annotation.</title>
        <authorList>
            <consortium name="The Broad Institute Genomics Platform"/>
            <consortium name="The Broad Institute Genome Sequencing Center for Infectious Disease"/>
            <person name="Wu L."/>
            <person name="Ma J."/>
        </authorList>
    </citation>
    <scope>NUCLEOTIDE SEQUENCE [LARGE SCALE GENOMIC DNA]</scope>
    <source>
        <strain evidence="2">CGMCC 4.7330</strain>
    </source>
</reference>
<keyword evidence="2" id="KW-1185">Reference proteome</keyword>
<sequence>MDSTVTSATRYPLVGTEEVPTRRITVYFDGPNPDDLLVLEYAATHTEAWEFTSAAVQAGLTVTVDGKVRPELRRLPCRSLWH</sequence>
<protein>
    <submittedName>
        <fullName evidence="1">Uncharacterized protein</fullName>
    </submittedName>
</protein>
<organism evidence="1 2">
    <name type="scientific">Nocardia jiangsuensis</name>
    <dbReference type="NCBI Taxonomy" id="1691563"/>
    <lineage>
        <taxon>Bacteria</taxon>
        <taxon>Bacillati</taxon>
        <taxon>Actinomycetota</taxon>
        <taxon>Actinomycetes</taxon>
        <taxon>Mycobacteriales</taxon>
        <taxon>Nocardiaceae</taxon>
        <taxon>Nocardia</taxon>
    </lineage>
</organism>
<evidence type="ECO:0000313" key="1">
    <source>
        <dbReference type="EMBL" id="MFC3965005.1"/>
    </source>
</evidence>
<comment type="caution">
    <text evidence="1">The sequence shown here is derived from an EMBL/GenBank/DDBJ whole genome shotgun (WGS) entry which is preliminary data.</text>
</comment>
<dbReference type="RefSeq" id="WP_233017644.1">
    <property type="nucleotide sequence ID" value="NZ_JBHSAX010000019.1"/>
</dbReference>
<evidence type="ECO:0000313" key="2">
    <source>
        <dbReference type="Proteomes" id="UP001595696"/>
    </source>
</evidence>
<name>A0ABV8DZB9_9NOCA</name>
<dbReference type="Proteomes" id="UP001595696">
    <property type="component" value="Unassembled WGS sequence"/>
</dbReference>
<proteinExistence type="predicted"/>